<evidence type="ECO:0000256" key="1">
    <source>
        <dbReference type="ARBA" id="ARBA00004123"/>
    </source>
</evidence>
<dbReference type="AlphaFoldDB" id="A0A565C6R6"/>
<dbReference type="PANTHER" id="PTHR12755:SF19">
    <property type="entry name" value="PROTEIN CLP1 HOMOLOG 5"/>
    <property type="match status" value="1"/>
</dbReference>
<dbReference type="InterPro" id="IPR027417">
    <property type="entry name" value="P-loop_NTPase"/>
</dbReference>
<dbReference type="InterPro" id="IPR010655">
    <property type="entry name" value="Clp1_C"/>
</dbReference>
<dbReference type="InterPro" id="IPR038239">
    <property type="entry name" value="Clp1_N_sf"/>
</dbReference>
<feature type="domain" description="Clp1 P-loop" evidence="8">
    <location>
        <begin position="130"/>
        <end position="319"/>
    </location>
</feature>
<dbReference type="InterPro" id="IPR032319">
    <property type="entry name" value="CLP1_P"/>
</dbReference>
<dbReference type="PANTHER" id="PTHR12755">
    <property type="entry name" value="CLEAVAGE/POLYADENYLATION FACTOR IA SUBUNIT CLP1P"/>
    <property type="match status" value="1"/>
</dbReference>
<dbReference type="Pfam" id="PF06807">
    <property type="entry name" value="Clp1"/>
    <property type="match status" value="1"/>
</dbReference>
<dbReference type="GO" id="GO:0031124">
    <property type="term" value="P:mRNA 3'-end processing"/>
    <property type="evidence" value="ECO:0007669"/>
    <property type="project" value="InterPro"/>
</dbReference>
<dbReference type="InterPro" id="IPR045116">
    <property type="entry name" value="Clp1/Grc3"/>
</dbReference>
<dbReference type="OrthoDB" id="258143at2759"/>
<dbReference type="GO" id="GO:0051731">
    <property type="term" value="F:polynucleotide 5'-hydroxyl-kinase activity"/>
    <property type="evidence" value="ECO:0007669"/>
    <property type="project" value="InterPro"/>
</dbReference>
<dbReference type="InterPro" id="IPR038238">
    <property type="entry name" value="Clp1_C_sf"/>
</dbReference>
<feature type="domain" description="Clp1 C-terminal" evidence="6">
    <location>
        <begin position="328"/>
        <end position="431"/>
    </location>
</feature>
<evidence type="ECO:0000313" key="9">
    <source>
        <dbReference type="EMBL" id="VVB09292.1"/>
    </source>
</evidence>
<dbReference type="Pfam" id="PF16575">
    <property type="entry name" value="CLP1_P"/>
    <property type="match status" value="1"/>
</dbReference>
<dbReference type="FunFam" id="2.40.30.330:FF:000002">
    <property type="entry name" value="Protein CLP1 homolog"/>
    <property type="match status" value="1"/>
</dbReference>
<keyword evidence="10" id="KW-1185">Reference proteome</keyword>
<accession>A0A565C6R6</accession>
<dbReference type="GO" id="GO:0006388">
    <property type="term" value="P:tRNA splicing, via endonucleolytic cleavage and ligation"/>
    <property type="evidence" value="ECO:0007669"/>
    <property type="project" value="TreeGrafter"/>
</dbReference>
<reference evidence="9" key="1">
    <citation type="submission" date="2019-07" db="EMBL/GenBank/DDBJ databases">
        <authorList>
            <person name="Dittberner H."/>
        </authorList>
    </citation>
    <scope>NUCLEOTIDE SEQUENCE [LARGE SCALE GENOMIC DNA]</scope>
</reference>
<dbReference type="SUPFAM" id="SSF52540">
    <property type="entry name" value="P-loop containing nucleoside triphosphate hydrolases"/>
    <property type="match status" value="1"/>
</dbReference>
<keyword evidence="4" id="KW-0067">ATP-binding</keyword>
<evidence type="ECO:0000256" key="4">
    <source>
        <dbReference type="ARBA" id="ARBA00022840"/>
    </source>
</evidence>
<evidence type="ECO:0000256" key="5">
    <source>
        <dbReference type="ARBA" id="ARBA00023242"/>
    </source>
</evidence>
<dbReference type="GO" id="GO:0005634">
    <property type="term" value="C:nucleus"/>
    <property type="evidence" value="ECO:0007669"/>
    <property type="project" value="UniProtKB-SubCell"/>
</dbReference>
<dbReference type="GO" id="GO:0005524">
    <property type="term" value="F:ATP binding"/>
    <property type="evidence" value="ECO:0007669"/>
    <property type="project" value="UniProtKB-KW"/>
</dbReference>
<evidence type="ECO:0000313" key="10">
    <source>
        <dbReference type="Proteomes" id="UP000489600"/>
    </source>
</evidence>
<evidence type="ECO:0000256" key="2">
    <source>
        <dbReference type="ARBA" id="ARBA00022664"/>
    </source>
</evidence>
<feature type="domain" description="Clp1 N-terminal" evidence="7">
    <location>
        <begin position="26"/>
        <end position="114"/>
    </location>
</feature>
<dbReference type="EMBL" id="CABITT030000006">
    <property type="protein sequence ID" value="VVB09292.1"/>
    <property type="molecule type" value="Genomic_DNA"/>
</dbReference>
<evidence type="ECO:0000259" key="7">
    <source>
        <dbReference type="Pfam" id="PF16573"/>
    </source>
</evidence>
<keyword evidence="5" id="KW-0539">Nucleus</keyword>
<dbReference type="Gene3D" id="2.60.120.1030">
    <property type="entry name" value="Clp1, DNA binding domain"/>
    <property type="match status" value="1"/>
</dbReference>
<comment type="subcellular location">
    <subcellularLocation>
        <location evidence="1">Nucleus</location>
    </subcellularLocation>
</comment>
<dbReference type="InterPro" id="IPR032324">
    <property type="entry name" value="Clp1_N"/>
</dbReference>
<proteinExistence type="predicted"/>
<evidence type="ECO:0000256" key="3">
    <source>
        <dbReference type="ARBA" id="ARBA00022741"/>
    </source>
</evidence>
<dbReference type="Gene3D" id="3.40.50.300">
    <property type="entry name" value="P-loop containing nucleotide triphosphate hydrolases"/>
    <property type="match status" value="1"/>
</dbReference>
<gene>
    <name evidence="9" type="ORF">ANE_LOCUS19736</name>
</gene>
<keyword evidence="3" id="KW-0547">Nucleotide-binding</keyword>
<organism evidence="9 10">
    <name type="scientific">Arabis nemorensis</name>
    <dbReference type="NCBI Taxonomy" id="586526"/>
    <lineage>
        <taxon>Eukaryota</taxon>
        <taxon>Viridiplantae</taxon>
        <taxon>Streptophyta</taxon>
        <taxon>Embryophyta</taxon>
        <taxon>Tracheophyta</taxon>
        <taxon>Spermatophyta</taxon>
        <taxon>Magnoliopsida</taxon>
        <taxon>eudicotyledons</taxon>
        <taxon>Gunneridae</taxon>
        <taxon>Pentapetalae</taxon>
        <taxon>rosids</taxon>
        <taxon>malvids</taxon>
        <taxon>Brassicales</taxon>
        <taxon>Brassicaceae</taxon>
        <taxon>Arabideae</taxon>
        <taxon>Arabis</taxon>
    </lineage>
</organism>
<dbReference type="Gene3D" id="2.40.30.330">
    <property type="entry name" value="Pre-mRNA cleavage complex subunit Clp1, C-terminal domain"/>
    <property type="match status" value="1"/>
</dbReference>
<dbReference type="Proteomes" id="UP000489600">
    <property type="component" value="Unassembled WGS sequence"/>
</dbReference>
<evidence type="ECO:0008006" key="11">
    <source>
        <dbReference type="Google" id="ProtNLM"/>
    </source>
</evidence>
<protein>
    <recommendedName>
        <fullName evidence="11">Protein CLP1 homolog</fullName>
    </recommendedName>
</protein>
<evidence type="ECO:0000259" key="6">
    <source>
        <dbReference type="Pfam" id="PF06807"/>
    </source>
</evidence>
<evidence type="ECO:0000259" key="8">
    <source>
        <dbReference type="Pfam" id="PF16575"/>
    </source>
</evidence>
<keyword evidence="2" id="KW-0507">mRNA processing</keyword>
<dbReference type="Pfam" id="PF16573">
    <property type="entry name" value="CLP1_N"/>
    <property type="match status" value="1"/>
</dbReference>
<name>A0A565C6R6_9BRAS</name>
<sequence length="432" mass="48332">MSYGVVKPLMNSDAATEFGHQIRRVTLEQQSEIRIQVDRVSPLKLRVIDGKVEIFGSELPQKVWLTLPPLLQLAVFTWYGATIEIAGVTKTDTSNKTPMVDYRRVNYSLHAERRYSVASSSQGPRVIIVGAIDSGKSALAKMLLSWAAKDGWEPTIVDLNVGQSSRTIPGTIAATSIKMPVDPVEGSPLDKALVHYFGHTTPRTNLRLYKALVEKLAQELEEEFTENAKSRASGMVIDTMGWIDGIGYTLLVHAIRKFNASLVIVLGQEPKLVNDLNKDLRFKKNVQILNLEKSAGVFSRGSDFRRTLRNNNIHKYYYGATKDLTVYMKTAKFSDVQVYQIGNLQERSALQRGNNNNPLKITPVKIDKDLVNKVRAISYAKQPHQIISRIVAGFVCIKNVDLGEERITYRSPSATELPSKNLIMGTLTWNEN</sequence>
<comment type="caution">
    <text evidence="9">The sequence shown here is derived from an EMBL/GenBank/DDBJ whole genome shotgun (WGS) entry which is preliminary data.</text>
</comment>